<name>A0A109J9P9_9HYPH</name>
<dbReference type="InterPro" id="IPR000923">
    <property type="entry name" value="BlueCu_1"/>
</dbReference>
<gene>
    <name evidence="5" type="ORF">AS026_01620</name>
</gene>
<dbReference type="EMBL" id="LNCD01000120">
    <property type="protein sequence ID" value="KWV44926.1"/>
    <property type="molecule type" value="Genomic_DNA"/>
</dbReference>
<dbReference type="AlphaFoldDB" id="A0A109J9P9"/>
<organism evidence="5 6">
    <name type="scientific">Rhizobium altiplani</name>
    <dbReference type="NCBI Taxonomy" id="1864509"/>
    <lineage>
        <taxon>Bacteria</taxon>
        <taxon>Pseudomonadati</taxon>
        <taxon>Pseudomonadota</taxon>
        <taxon>Alphaproteobacteria</taxon>
        <taxon>Hyphomicrobiales</taxon>
        <taxon>Rhizobiaceae</taxon>
        <taxon>Rhizobium/Agrobacterium group</taxon>
        <taxon>Rhizobium</taxon>
    </lineage>
</organism>
<dbReference type="InterPro" id="IPR008972">
    <property type="entry name" value="Cupredoxin"/>
</dbReference>
<evidence type="ECO:0000313" key="5">
    <source>
        <dbReference type="EMBL" id="KWV44926.1"/>
    </source>
</evidence>
<feature type="signal peptide" evidence="3">
    <location>
        <begin position="1"/>
        <end position="23"/>
    </location>
</feature>
<keyword evidence="3" id="KW-0732">Signal</keyword>
<dbReference type="OrthoDB" id="9807821at2"/>
<evidence type="ECO:0000256" key="2">
    <source>
        <dbReference type="ARBA" id="ARBA00023008"/>
    </source>
</evidence>
<feature type="chain" id="PRO_5007136568" evidence="3">
    <location>
        <begin position="24"/>
        <end position="142"/>
    </location>
</feature>
<comment type="caution">
    <text evidence="5">The sequence shown here is derived from an EMBL/GenBank/DDBJ whole genome shotgun (WGS) entry which is preliminary data.</text>
</comment>
<reference evidence="5 6" key="1">
    <citation type="submission" date="2015-11" db="EMBL/GenBank/DDBJ databases">
        <title>Draft Genome Sequence of the Strain BR 10423 (Rhizobium sp.) isolated from nodules of Mimosa pudica.</title>
        <authorList>
            <person name="Barauna A.C."/>
            <person name="Zilli J.E."/>
            <person name="Simoes-Araujo J.L."/>
            <person name="Reis V.M."/>
            <person name="James E.K."/>
            <person name="Reis F.B.Jr."/>
            <person name="Rouws L.F."/>
            <person name="Passos S.R."/>
            <person name="Gois S.R."/>
        </authorList>
    </citation>
    <scope>NUCLEOTIDE SEQUENCE [LARGE SCALE GENOMIC DNA]</scope>
    <source>
        <strain evidence="5 6">BR10423</strain>
    </source>
</reference>
<keyword evidence="6" id="KW-1185">Reference proteome</keyword>
<feature type="domain" description="Blue (type 1) copper" evidence="4">
    <location>
        <begin position="30"/>
        <end position="140"/>
    </location>
</feature>
<protein>
    <submittedName>
        <fullName evidence="5">Copper resistance protein</fullName>
    </submittedName>
</protein>
<dbReference type="Proteomes" id="UP000068164">
    <property type="component" value="Unassembled WGS sequence"/>
</dbReference>
<dbReference type="GO" id="GO:0009055">
    <property type="term" value="F:electron transfer activity"/>
    <property type="evidence" value="ECO:0007669"/>
    <property type="project" value="InterPro"/>
</dbReference>
<dbReference type="SUPFAM" id="SSF49503">
    <property type="entry name" value="Cupredoxins"/>
    <property type="match status" value="1"/>
</dbReference>
<accession>A0A109J9P9</accession>
<keyword evidence="2" id="KW-0186">Copper</keyword>
<keyword evidence="1" id="KW-0479">Metal-binding</keyword>
<evidence type="ECO:0000259" key="4">
    <source>
        <dbReference type="Pfam" id="PF00127"/>
    </source>
</evidence>
<sequence>MNRYAWYALAASAAIAITSPSWAATTVKVTEGGEGGGPMTLTLDQATIKAGETIFAVHNDAMTEEHEMVLVKLKSPDQKVPLIASRHRVDEKQLKGIGEVSDLKPGADGQLKTKLAPGAYLLLCNIKGHYEAGMQASLTVTK</sequence>
<evidence type="ECO:0000256" key="1">
    <source>
        <dbReference type="ARBA" id="ARBA00022723"/>
    </source>
</evidence>
<evidence type="ECO:0000313" key="6">
    <source>
        <dbReference type="Proteomes" id="UP000068164"/>
    </source>
</evidence>
<dbReference type="Gene3D" id="2.60.40.420">
    <property type="entry name" value="Cupredoxins - blue copper proteins"/>
    <property type="match status" value="1"/>
</dbReference>
<dbReference type="RefSeq" id="WP_062373474.1">
    <property type="nucleotide sequence ID" value="NZ_LNCD01000120.1"/>
</dbReference>
<proteinExistence type="predicted"/>
<dbReference type="Pfam" id="PF00127">
    <property type="entry name" value="Copper-bind"/>
    <property type="match status" value="1"/>
</dbReference>
<dbReference type="GO" id="GO:0005507">
    <property type="term" value="F:copper ion binding"/>
    <property type="evidence" value="ECO:0007669"/>
    <property type="project" value="InterPro"/>
</dbReference>
<evidence type="ECO:0000256" key="3">
    <source>
        <dbReference type="SAM" id="SignalP"/>
    </source>
</evidence>